<feature type="domain" description="DNA mimic protein DMP19 C-terminal" evidence="2">
    <location>
        <begin position="74"/>
        <end position="184"/>
    </location>
</feature>
<dbReference type="Proteomes" id="UP001387293">
    <property type="component" value="Unassembled WGS sequence"/>
</dbReference>
<feature type="region of interest" description="Disordered" evidence="1">
    <location>
        <begin position="1"/>
        <end position="22"/>
    </location>
</feature>
<comment type="caution">
    <text evidence="3">The sequence shown here is derived from an EMBL/GenBank/DDBJ whole genome shotgun (WGS) entry which is preliminary data.</text>
</comment>
<evidence type="ECO:0000313" key="3">
    <source>
        <dbReference type="EMBL" id="MEI9411523.1"/>
    </source>
</evidence>
<name>A0ABU8L0N4_9HYPH</name>
<sequence length="423" mass="45842">MFGFFSRKSKRSPKIPSGVQSPAAAHASRAESLLPVIVPRSTVDQANEKPFEIVFAVQKFIHSIVSEGLYRKSELNPKAMQVSHADLYSAEIANGGHSQFIHNAGGAFDTMVANARAGLTAIGAKGQLATLEKMSTWVSEHPDEAEEQTGFEGGRADFLDTLDDAFYVADEASPMQDLLARWIVSWPDLRVVEDEVCDEAILQLAMANPRRESRLLHRSVAELVGQMISKRHVGVGLACANAAPPEVKLSIGMARMLDVDGEKQLVFQLLTNANEPRLCVATESHAAVYECGAPETPSIARPGENILAAGAPRVGRRLGQVDGQLVARLIELAEKYHAPVAVDLLLRKIGLDPMKAVVSANSVAQREEGPVVNWVVMAGGHAFLFQSYPERGVLLRGDNEESLAEADRNELEEYFDLTVAAGE</sequence>
<organism evidence="3 4">
    <name type="scientific">Mesorhizobium salmacidum</name>
    <dbReference type="NCBI Taxonomy" id="3015171"/>
    <lineage>
        <taxon>Bacteria</taxon>
        <taxon>Pseudomonadati</taxon>
        <taxon>Pseudomonadota</taxon>
        <taxon>Alphaproteobacteria</taxon>
        <taxon>Hyphomicrobiales</taxon>
        <taxon>Phyllobacteriaceae</taxon>
        <taxon>Mesorhizobium</taxon>
    </lineage>
</organism>
<dbReference type="Gene3D" id="1.20.1420.60">
    <property type="match status" value="1"/>
</dbReference>
<proteinExistence type="predicted"/>
<dbReference type="Pfam" id="PF14300">
    <property type="entry name" value="DMP19"/>
    <property type="match status" value="1"/>
</dbReference>
<accession>A0ABU8L0N4</accession>
<dbReference type="EMBL" id="JAPYKS010000017">
    <property type="protein sequence ID" value="MEI9411523.1"/>
    <property type="molecule type" value="Genomic_DNA"/>
</dbReference>
<gene>
    <name evidence="3" type="ORF">O7A60_22520</name>
</gene>
<evidence type="ECO:0000256" key="1">
    <source>
        <dbReference type="SAM" id="MobiDB-lite"/>
    </source>
</evidence>
<protein>
    <submittedName>
        <fullName evidence="3">DUF4375 domain-containing protein</fullName>
    </submittedName>
</protein>
<dbReference type="RefSeq" id="WP_337108057.1">
    <property type="nucleotide sequence ID" value="NZ_JAPYKS010000017.1"/>
</dbReference>
<keyword evidence="4" id="KW-1185">Reference proteome</keyword>
<reference evidence="3 4" key="1">
    <citation type="submission" date="2022-12" db="EMBL/GenBank/DDBJ databases">
        <authorList>
            <person name="Muema E."/>
        </authorList>
    </citation>
    <scope>NUCLEOTIDE SEQUENCE [LARGE SCALE GENOMIC DNA]</scope>
    <source>
        <strain evidence="4">1326</strain>
    </source>
</reference>
<dbReference type="InterPro" id="IPR025402">
    <property type="entry name" value="DMP19_C"/>
</dbReference>
<evidence type="ECO:0000313" key="4">
    <source>
        <dbReference type="Proteomes" id="UP001387293"/>
    </source>
</evidence>
<evidence type="ECO:0000259" key="2">
    <source>
        <dbReference type="Pfam" id="PF14300"/>
    </source>
</evidence>